<evidence type="ECO:0000313" key="5">
    <source>
        <dbReference type="Proteomes" id="UP000264820"/>
    </source>
</evidence>
<dbReference type="GO" id="GO:0008009">
    <property type="term" value="F:chemokine activity"/>
    <property type="evidence" value="ECO:0007669"/>
    <property type="project" value="InterPro"/>
</dbReference>
<dbReference type="Proteomes" id="UP000264820">
    <property type="component" value="Unplaced"/>
</dbReference>
<keyword evidence="5" id="KW-1185">Reference proteome</keyword>
<dbReference type="SMART" id="SM00199">
    <property type="entry name" value="SCY"/>
    <property type="match status" value="1"/>
</dbReference>
<keyword evidence="1" id="KW-0202">Cytokine</keyword>
<dbReference type="AlphaFoldDB" id="A0A3Q2XKW4"/>
<sequence>MKTLAPLTLLTLVCFVSAGLVSQEFLLKERCCLNSSSIRIPKEKVTHVEMTPAGCKHNAIVVTSVCGKRFCLKDSWNWAIKLLQRFETVSVNKTSLPAPFNQTRCKNNRYVEMV</sequence>
<dbReference type="SUPFAM" id="SSF54117">
    <property type="entry name" value="Interleukin 8-like chemokines"/>
    <property type="match status" value="1"/>
</dbReference>
<dbReference type="Pfam" id="PF00048">
    <property type="entry name" value="IL8"/>
    <property type="match status" value="1"/>
</dbReference>
<reference evidence="4" key="1">
    <citation type="submission" date="2025-08" db="UniProtKB">
        <authorList>
            <consortium name="Ensembl"/>
        </authorList>
    </citation>
    <scope>IDENTIFICATION</scope>
</reference>
<dbReference type="GO" id="GO:0005615">
    <property type="term" value="C:extracellular space"/>
    <property type="evidence" value="ECO:0007669"/>
    <property type="project" value="UniProtKB-KW"/>
</dbReference>
<dbReference type="GO" id="GO:0006955">
    <property type="term" value="P:immune response"/>
    <property type="evidence" value="ECO:0007669"/>
    <property type="project" value="InterPro"/>
</dbReference>
<dbReference type="Ensembl" id="ENSHCOT00000006886.1">
    <property type="protein sequence ID" value="ENSHCOP00000004532.1"/>
    <property type="gene ID" value="ENSHCOG00000006007.1"/>
</dbReference>
<evidence type="ECO:0000256" key="2">
    <source>
        <dbReference type="SAM" id="SignalP"/>
    </source>
</evidence>
<keyword evidence="2" id="KW-0732">Signal</keyword>
<name>A0A3Q2XKW4_HIPCM</name>
<feature type="signal peptide" evidence="2">
    <location>
        <begin position="1"/>
        <end position="18"/>
    </location>
</feature>
<feature type="chain" id="PRO_5018530431" evidence="2">
    <location>
        <begin position="19"/>
        <end position="114"/>
    </location>
</feature>
<evidence type="ECO:0000256" key="1">
    <source>
        <dbReference type="ARBA" id="ARBA00022514"/>
    </source>
</evidence>
<evidence type="ECO:0000259" key="3">
    <source>
        <dbReference type="SMART" id="SM00199"/>
    </source>
</evidence>
<organism evidence="4 5">
    <name type="scientific">Hippocampus comes</name>
    <name type="common">Tiger tail seahorse</name>
    <dbReference type="NCBI Taxonomy" id="109280"/>
    <lineage>
        <taxon>Eukaryota</taxon>
        <taxon>Metazoa</taxon>
        <taxon>Chordata</taxon>
        <taxon>Craniata</taxon>
        <taxon>Vertebrata</taxon>
        <taxon>Euteleostomi</taxon>
        <taxon>Actinopterygii</taxon>
        <taxon>Neopterygii</taxon>
        <taxon>Teleostei</taxon>
        <taxon>Neoteleostei</taxon>
        <taxon>Acanthomorphata</taxon>
        <taxon>Syngnathiaria</taxon>
        <taxon>Syngnathiformes</taxon>
        <taxon>Syngnathoidei</taxon>
        <taxon>Syngnathidae</taxon>
        <taxon>Hippocampus</taxon>
    </lineage>
</organism>
<dbReference type="InterPro" id="IPR036048">
    <property type="entry name" value="Interleukin_8-like_sf"/>
</dbReference>
<dbReference type="InterPro" id="IPR001811">
    <property type="entry name" value="Chemokine_IL8-like_dom"/>
</dbReference>
<reference evidence="4" key="2">
    <citation type="submission" date="2025-09" db="UniProtKB">
        <authorList>
            <consortium name="Ensembl"/>
        </authorList>
    </citation>
    <scope>IDENTIFICATION</scope>
</reference>
<evidence type="ECO:0000313" key="4">
    <source>
        <dbReference type="Ensembl" id="ENSHCOP00000004532.1"/>
    </source>
</evidence>
<feature type="domain" description="Chemokine interleukin-8-like" evidence="3">
    <location>
        <begin position="28"/>
        <end position="86"/>
    </location>
</feature>
<protein>
    <submittedName>
        <fullName evidence="4">Uncharacterized LOC109514342</fullName>
    </submittedName>
</protein>
<dbReference type="Gene3D" id="2.40.50.40">
    <property type="match status" value="1"/>
</dbReference>
<proteinExistence type="predicted"/>
<dbReference type="GeneTree" id="ENSGT01030000235215"/>
<accession>A0A3Q2XKW4</accession>